<keyword evidence="2" id="KW-1185">Reference proteome</keyword>
<dbReference type="GO" id="GO:0070573">
    <property type="term" value="F:metallodipeptidase activity"/>
    <property type="evidence" value="ECO:0007669"/>
    <property type="project" value="InterPro"/>
</dbReference>
<evidence type="ECO:0000313" key="2">
    <source>
        <dbReference type="Proteomes" id="UP000237839"/>
    </source>
</evidence>
<proteinExistence type="predicted"/>
<dbReference type="PROSITE" id="PS51365">
    <property type="entry name" value="RENAL_DIPEPTIDASE_2"/>
    <property type="match status" value="1"/>
</dbReference>
<evidence type="ECO:0000313" key="1">
    <source>
        <dbReference type="EMBL" id="PRC92891.1"/>
    </source>
</evidence>
<sequence length="403" mass="44659">MTEKIISINPFQNRMINANDHQTSIYAHRRSLFYQAPLSLPASSENTLPLETNAMKEQPIIIDTSGSITNLNLTPAQQKDEFTMGIDQRSINEALASGLTAINMTMGYVFGKEDPFEQTVRQIAAWDALIRRTPESLRKVWTVKDIQAAHTNKQVGVIYGFQNAVMMGDNEHRVEIFANLGVRFIQLTYNTRNSLGDGSMMPENQGLTEFGRKVVHELNRHHVLVDLSHSGEQTCLDAIAASSQPTIISHTGCRALTNLPRNKTDRELRLVAESGGFVGIYFMPFLAIGRQFTSEDLIAHIEHAVNVCGEDHVGIGTDGSVTKIDDMQGYMTELKNEVDHRHATGIAATGERADIVPFLSDLSGTNKFMELADMLAKRGHSSGRIEKILGSNFMNAADRIWSA</sequence>
<dbReference type="PANTHER" id="PTHR10443">
    <property type="entry name" value="MICROSOMAL DIPEPTIDASE"/>
    <property type="match status" value="1"/>
</dbReference>
<reference evidence="1 2" key="1">
    <citation type="submission" date="2018-02" db="EMBL/GenBank/DDBJ databases">
        <title>Solimicrobium silvestre gen. nov., sp. nov., isolated from alpine forest soil.</title>
        <authorList>
            <person name="Margesin R."/>
            <person name="Albuquerque L."/>
            <person name="Zhang D.-C."/>
            <person name="Froufe H.J.C."/>
            <person name="Severino R."/>
            <person name="Roxo I."/>
            <person name="Egas C."/>
            <person name="Da Costa M.S."/>
        </authorList>
    </citation>
    <scope>NUCLEOTIDE SEQUENCE [LARGE SCALE GENOMIC DNA]</scope>
    <source>
        <strain evidence="1 2">S20-91</strain>
    </source>
</reference>
<dbReference type="Proteomes" id="UP000237839">
    <property type="component" value="Unassembled WGS sequence"/>
</dbReference>
<dbReference type="GO" id="GO:0006508">
    <property type="term" value="P:proteolysis"/>
    <property type="evidence" value="ECO:0007669"/>
    <property type="project" value="InterPro"/>
</dbReference>
<dbReference type="Gene3D" id="3.20.20.140">
    <property type="entry name" value="Metal-dependent hydrolases"/>
    <property type="match status" value="1"/>
</dbReference>
<dbReference type="Pfam" id="PF01244">
    <property type="entry name" value="Peptidase_M19"/>
    <property type="match status" value="1"/>
</dbReference>
<dbReference type="EMBL" id="PUGF01000010">
    <property type="protein sequence ID" value="PRC92891.1"/>
    <property type="molecule type" value="Genomic_DNA"/>
</dbReference>
<dbReference type="SUPFAM" id="SSF51556">
    <property type="entry name" value="Metallo-dependent hydrolases"/>
    <property type="match status" value="1"/>
</dbReference>
<protein>
    <submittedName>
        <fullName evidence="1">Membrane dipeptidase (Peptidase family M19)</fullName>
    </submittedName>
</protein>
<gene>
    <name evidence="1" type="ORF">S2091_2308</name>
</gene>
<dbReference type="PANTHER" id="PTHR10443:SF12">
    <property type="entry name" value="DIPEPTIDASE"/>
    <property type="match status" value="1"/>
</dbReference>
<accession>A0A2S9GYV3</accession>
<name>A0A2S9GYV3_9BURK</name>
<dbReference type="InterPro" id="IPR032466">
    <property type="entry name" value="Metal_Hydrolase"/>
</dbReference>
<comment type="caution">
    <text evidence="1">The sequence shown here is derived from an EMBL/GenBank/DDBJ whole genome shotgun (WGS) entry which is preliminary data.</text>
</comment>
<dbReference type="InterPro" id="IPR008257">
    <property type="entry name" value="Pept_M19"/>
</dbReference>
<dbReference type="AlphaFoldDB" id="A0A2S9GYV3"/>
<organism evidence="1 2">
    <name type="scientific">Solimicrobium silvestre</name>
    <dbReference type="NCBI Taxonomy" id="2099400"/>
    <lineage>
        <taxon>Bacteria</taxon>
        <taxon>Pseudomonadati</taxon>
        <taxon>Pseudomonadota</taxon>
        <taxon>Betaproteobacteria</taxon>
        <taxon>Burkholderiales</taxon>
        <taxon>Oxalobacteraceae</taxon>
        <taxon>Solimicrobium</taxon>
    </lineage>
</organism>